<feature type="transmembrane region" description="Helical" evidence="1">
    <location>
        <begin position="87"/>
        <end position="108"/>
    </location>
</feature>
<keyword evidence="3" id="KW-1185">Reference proteome</keyword>
<evidence type="ECO:0000256" key="1">
    <source>
        <dbReference type="SAM" id="Phobius"/>
    </source>
</evidence>
<feature type="transmembrane region" description="Helical" evidence="1">
    <location>
        <begin position="30"/>
        <end position="48"/>
    </location>
</feature>
<keyword evidence="1" id="KW-1133">Transmembrane helix</keyword>
<feature type="transmembrane region" description="Helical" evidence="1">
    <location>
        <begin position="7"/>
        <end position="24"/>
    </location>
</feature>
<evidence type="ECO:0000313" key="2">
    <source>
        <dbReference type="EMBL" id="MBD2863514.1"/>
    </source>
</evidence>
<dbReference type="PANTHER" id="PTHR37309:SF1">
    <property type="entry name" value="SLR0284 PROTEIN"/>
    <property type="match status" value="1"/>
</dbReference>
<dbReference type="InterPro" id="IPR007165">
    <property type="entry name" value="Phage_holin_4_2"/>
</dbReference>
<name>A0A927C9W1_9BACL</name>
<evidence type="ECO:0000313" key="3">
    <source>
        <dbReference type="Proteomes" id="UP000639396"/>
    </source>
</evidence>
<accession>A0A927C9W1</accession>
<organism evidence="2 3">
    <name type="scientific">Paenibacillus oceani</name>
    <dbReference type="NCBI Taxonomy" id="2772510"/>
    <lineage>
        <taxon>Bacteria</taxon>
        <taxon>Bacillati</taxon>
        <taxon>Bacillota</taxon>
        <taxon>Bacilli</taxon>
        <taxon>Bacillales</taxon>
        <taxon>Paenibacillaceae</taxon>
        <taxon>Paenibacillus</taxon>
    </lineage>
</organism>
<protein>
    <submittedName>
        <fullName evidence="2">Phage holin family protein</fullName>
    </submittedName>
</protein>
<dbReference type="AlphaFoldDB" id="A0A927C9W1"/>
<dbReference type="Proteomes" id="UP000639396">
    <property type="component" value="Unassembled WGS sequence"/>
</dbReference>
<feature type="transmembrane region" description="Helical" evidence="1">
    <location>
        <begin position="60"/>
        <end position="81"/>
    </location>
</feature>
<keyword evidence="1" id="KW-0472">Membrane</keyword>
<dbReference type="Pfam" id="PF04020">
    <property type="entry name" value="Phage_holin_4_2"/>
    <property type="match status" value="1"/>
</dbReference>
<keyword evidence="1" id="KW-0812">Transmembrane</keyword>
<dbReference type="RefSeq" id="WP_190929144.1">
    <property type="nucleotide sequence ID" value="NZ_JACXJA010000020.1"/>
</dbReference>
<dbReference type="PANTHER" id="PTHR37309">
    <property type="entry name" value="SLR0284 PROTEIN"/>
    <property type="match status" value="1"/>
</dbReference>
<reference evidence="2" key="1">
    <citation type="submission" date="2020-09" db="EMBL/GenBank/DDBJ databases">
        <title>A novel bacterium of genus Paenibacillus, isolated from South China Sea.</title>
        <authorList>
            <person name="Huang H."/>
            <person name="Mo K."/>
            <person name="Hu Y."/>
        </authorList>
    </citation>
    <scope>NUCLEOTIDE SEQUENCE</scope>
    <source>
        <strain evidence="2">IB182363</strain>
    </source>
</reference>
<comment type="caution">
    <text evidence="2">The sequence shown here is derived from an EMBL/GenBank/DDBJ whole genome shotgun (WGS) entry which is preliminary data.</text>
</comment>
<proteinExistence type="predicted"/>
<sequence length="122" mass="12973">MRFLGHVVRFIVAAFVLMFVGWIVPNFAVGGFWSALFLALVIAVLGWIVEGIFGKRITPFGRGIVGFLASAAVIWLAQFVVGGVSVTIVGAILAALVIGIIDLFIPIATPFDAGQGNREEAR</sequence>
<dbReference type="EMBL" id="JACXJA010000020">
    <property type="protein sequence ID" value="MBD2863514.1"/>
    <property type="molecule type" value="Genomic_DNA"/>
</dbReference>
<gene>
    <name evidence="2" type="ORF">IDH45_16085</name>
</gene>